<dbReference type="PANTHER" id="PTHR35333">
    <property type="entry name" value="BETA-LACTAMASE"/>
    <property type="match status" value="1"/>
</dbReference>
<evidence type="ECO:0000256" key="1">
    <source>
        <dbReference type="ARBA" id="ARBA00001526"/>
    </source>
</evidence>
<dbReference type="InParanoid" id="Q0F0F8"/>
<dbReference type="EMBL" id="AATS01000004">
    <property type="protein sequence ID" value="EAU55070.1"/>
    <property type="molecule type" value="Genomic_DNA"/>
</dbReference>
<name>Q0F0F8_9PROT</name>
<keyword evidence="6" id="KW-1185">Reference proteome</keyword>
<dbReference type="HOGENOM" id="CLU_069095_0_0_0"/>
<feature type="domain" description="Beta-lactamase class A catalytic" evidence="4">
    <location>
        <begin position="144"/>
        <end position="297"/>
    </location>
</feature>
<dbReference type="Pfam" id="PF13354">
    <property type="entry name" value="Beta-lactamase2"/>
    <property type="match status" value="2"/>
</dbReference>
<organism evidence="5 6">
    <name type="scientific">Mariprofundus ferrooxydans PV-1</name>
    <dbReference type="NCBI Taxonomy" id="314345"/>
    <lineage>
        <taxon>Bacteria</taxon>
        <taxon>Pseudomonadati</taxon>
        <taxon>Pseudomonadota</taxon>
        <taxon>Candidatius Mariprofundia</taxon>
        <taxon>Mariprofundales</taxon>
        <taxon>Mariprofundaceae</taxon>
        <taxon>Mariprofundus</taxon>
    </lineage>
</organism>
<comment type="similarity">
    <text evidence="2">Belongs to the class-A beta-lactamase family.</text>
</comment>
<accession>Q0F0F8</accession>
<dbReference type="EC" id="3.5.2.6" evidence="3"/>
<dbReference type="GO" id="GO:0030655">
    <property type="term" value="P:beta-lactam antibiotic catabolic process"/>
    <property type="evidence" value="ECO:0007669"/>
    <property type="project" value="InterPro"/>
</dbReference>
<evidence type="ECO:0000256" key="3">
    <source>
        <dbReference type="ARBA" id="ARBA00012865"/>
    </source>
</evidence>
<dbReference type="SUPFAM" id="SSF56601">
    <property type="entry name" value="beta-lactamase/transpeptidase-like"/>
    <property type="match status" value="1"/>
</dbReference>
<dbReference type="GO" id="GO:0008800">
    <property type="term" value="F:beta-lactamase activity"/>
    <property type="evidence" value="ECO:0007669"/>
    <property type="project" value="UniProtKB-EC"/>
</dbReference>
<evidence type="ECO:0000313" key="6">
    <source>
        <dbReference type="Proteomes" id="UP000005297"/>
    </source>
</evidence>
<comment type="caution">
    <text evidence="5">The sequence shown here is derived from an EMBL/GenBank/DDBJ whole genome shotgun (WGS) entry which is preliminary data.</text>
</comment>
<dbReference type="GO" id="GO:0046677">
    <property type="term" value="P:response to antibiotic"/>
    <property type="evidence" value="ECO:0007669"/>
    <property type="project" value="InterPro"/>
</dbReference>
<dbReference type="Gene3D" id="3.40.710.10">
    <property type="entry name" value="DD-peptidase/beta-lactamase superfamily"/>
    <property type="match status" value="1"/>
</dbReference>
<protein>
    <recommendedName>
        <fullName evidence="3">beta-lactamase</fullName>
        <ecNumber evidence="3">3.5.2.6</ecNumber>
    </recommendedName>
</protein>
<dbReference type="InterPro" id="IPR000871">
    <property type="entry name" value="Beta-lactam_class-A"/>
</dbReference>
<proteinExistence type="inferred from homology"/>
<sequence>MTQQTGTIIAEFSMSRYVGTFCLWRLLMKVLKFLSALMFSAILMAPFFSASAASSSVPPIRQQSNPELQHMLEQRIASLHLNGAVRNKRLSIALVDMTDPSNPELAQVNGDEMMYAASLPKIAVLLTAFELIKQGKLPLNRETRDTMTRMIRYSSNKDATAMIDMVGKDYINTVMESPKYRLYDPKYNGGLWVGKEYAGGTAYHRDPLHNLSHGATAMQVARFYYMMQTGQLVSPRYSAEMKGIMADSGINHKFVKGLDAMHNPDIRMYRKSGTWRTYHADSALIEHNGRRYIAVALADDARGGIWMTKLIRAMDNIIMAEPHASYVTAHAGVSPVAGGPEPSSSSVHLM</sequence>
<dbReference type="PANTHER" id="PTHR35333:SF3">
    <property type="entry name" value="BETA-LACTAMASE-TYPE TRANSPEPTIDASE FOLD CONTAINING PROTEIN"/>
    <property type="match status" value="1"/>
</dbReference>
<reference evidence="5 6" key="1">
    <citation type="submission" date="2006-09" db="EMBL/GenBank/DDBJ databases">
        <authorList>
            <person name="Emerson D."/>
            <person name="Ferriera S."/>
            <person name="Johnson J."/>
            <person name="Kravitz S."/>
            <person name="Halpern A."/>
            <person name="Remington K."/>
            <person name="Beeson K."/>
            <person name="Tran B."/>
            <person name="Rogers Y.-H."/>
            <person name="Friedman R."/>
            <person name="Venter J.C."/>
        </authorList>
    </citation>
    <scope>NUCLEOTIDE SEQUENCE [LARGE SCALE GENOMIC DNA]</scope>
    <source>
        <strain evidence="5 6">PV-1</strain>
    </source>
</reference>
<comment type="catalytic activity">
    <reaction evidence="1">
        <text>a beta-lactam + H2O = a substituted beta-amino acid</text>
        <dbReference type="Rhea" id="RHEA:20401"/>
        <dbReference type="ChEBI" id="CHEBI:15377"/>
        <dbReference type="ChEBI" id="CHEBI:35627"/>
        <dbReference type="ChEBI" id="CHEBI:140347"/>
        <dbReference type="EC" id="3.5.2.6"/>
    </reaction>
</comment>
<dbReference type="InterPro" id="IPR012338">
    <property type="entry name" value="Beta-lactam/transpept-like"/>
</dbReference>
<evidence type="ECO:0000259" key="4">
    <source>
        <dbReference type="Pfam" id="PF13354"/>
    </source>
</evidence>
<feature type="domain" description="Beta-lactamase class A catalytic" evidence="4">
    <location>
        <begin position="97"/>
        <end position="141"/>
    </location>
</feature>
<evidence type="ECO:0000313" key="5">
    <source>
        <dbReference type="EMBL" id="EAU55070.1"/>
    </source>
</evidence>
<dbReference type="Proteomes" id="UP000005297">
    <property type="component" value="Unassembled WGS sequence"/>
</dbReference>
<gene>
    <name evidence="5" type="ORF">SPV1_06994</name>
</gene>
<dbReference type="AlphaFoldDB" id="Q0F0F8"/>
<evidence type="ECO:0000256" key="2">
    <source>
        <dbReference type="ARBA" id="ARBA00009009"/>
    </source>
</evidence>
<dbReference type="InterPro" id="IPR045155">
    <property type="entry name" value="Beta-lactam_cat"/>
</dbReference>
<dbReference type="eggNOG" id="COG2367">
    <property type="taxonomic scope" value="Bacteria"/>
</dbReference>